<dbReference type="PANTHER" id="PTHR19308:SF8">
    <property type="entry name" value="STAR-RELATED LIPID TRANSFER PROTEIN 7, MITOCHONDRIAL"/>
    <property type="match status" value="1"/>
</dbReference>
<dbReference type="PANTHER" id="PTHR19308">
    <property type="entry name" value="PHOSPHATIDYLCHOLINE TRANSFER PROTEIN"/>
    <property type="match status" value="1"/>
</dbReference>
<comment type="subcellular location">
    <subcellularLocation>
        <location evidence="1">Cytoplasm</location>
    </subcellularLocation>
</comment>
<protein>
    <recommendedName>
        <fullName evidence="9">Phosphatidylcholine transfer protein</fullName>
    </recommendedName>
    <alternativeName>
        <fullName evidence="11">START domain-containing protein 2</fullName>
    </alternativeName>
    <alternativeName>
        <fullName evidence="10">StAR-related lipid transfer protein 2</fullName>
    </alternativeName>
</protein>
<comment type="subunit">
    <text evidence="8">Interacts with ACOT13/THEM2.</text>
</comment>
<evidence type="ECO:0000256" key="6">
    <source>
        <dbReference type="ARBA" id="ARBA00023055"/>
    </source>
</evidence>
<dbReference type="EMBL" id="JAPWTK010000024">
    <property type="protein sequence ID" value="KAJ8957267.1"/>
    <property type="molecule type" value="Genomic_DNA"/>
</dbReference>
<evidence type="ECO:0000256" key="3">
    <source>
        <dbReference type="ARBA" id="ARBA00022490"/>
    </source>
</evidence>
<gene>
    <name evidence="13" type="ORF">NQ318_007831</name>
</gene>
<dbReference type="InterPro" id="IPR051213">
    <property type="entry name" value="START_lipid_transfer"/>
</dbReference>
<name>A0AAV8Z036_9CUCU</name>
<evidence type="ECO:0000256" key="10">
    <source>
        <dbReference type="ARBA" id="ARBA00077188"/>
    </source>
</evidence>
<dbReference type="FunFam" id="3.30.530.20:FF:000017">
    <property type="entry name" value="Phosphatidylcholine transfer protein, putative"/>
    <property type="match status" value="1"/>
</dbReference>
<keyword evidence="6" id="KW-0445">Lipid transport</keyword>
<dbReference type="GO" id="GO:0008289">
    <property type="term" value="F:lipid binding"/>
    <property type="evidence" value="ECO:0007669"/>
    <property type="project" value="UniProtKB-KW"/>
</dbReference>
<keyword evidence="2" id="KW-0813">Transport</keyword>
<keyword evidence="4" id="KW-0597">Phosphoprotein</keyword>
<dbReference type="PROSITE" id="PS50848">
    <property type="entry name" value="START"/>
    <property type="match status" value="1"/>
</dbReference>
<dbReference type="InterPro" id="IPR002913">
    <property type="entry name" value="START_lipid-bd_dom"/>
</dbReference>
<evidence type="ECO:0000256" key="4">
    <source>
        <dbReference type="ARBA" id="ARBA00022553"/>
    </source>
</evidence>
<reference evidence="13" key="1">
    <citation type="journal article" date="2023" name="Insect Mol. Biol.">
        <title>Genome sequencing provides insights into the evolution of gene families encoding plant cell wall-degrading enzymes in longhorned beetles.</title>
        <authorList>
            <person name="Shin N.R."/>
            <person name="Okamura Y."/>
            <person name="Kirsch R."/>
            <person name="Pauchet Y."/>
        </authorList>
    </citation>
    <scope>NUCLEOTIDE SEQUENCE</scope>
    <source>
        <strain evidence="13">AMC_N1</strain>
    </source>
</reference>
<organism evidence="13 14">
    <name type="scientific">Aromia moschata</name>
    <dbReference type="NCBI Taxonomy" id="1265417"/>
    <lineage>
        <taxon>Eukaryota</taxon>
        <taxon>Metazoa</taxon>
        <taxon>Ecdysozoa</taxon>
        <taxon>Arthropoda</taxon>
        <taxon>Hexapoda</taxon>
        <taxon>Insecta</taxon>
        <taxon>Pterygota</taxon>
        <taxon>Neoptera</taxon>
        <taxon>Endopterygota</taxon>
        <taxon>Coleoptera</taxon>
        <taxon>Polyphaga</taxon>
        <taxon>Cucujiformia</taxon>
        <taxon>Chrysomeloidea</taxon>
        <taxon>Cerambycidae</taxon>
        <taxon>Cerambycinae</taxon>
        <taxon>Callichromatini</taxon>
        <taxon>Aromia</taxon>
    </lineage>
</organism>
<evidence type="ECO:0000313" key="13">
    <source>
        <dbReference type="EMBL" id="KAJ8957267.1"/>
    </source>
</evidence>
<dbReference type="GO" id="GO:0005829">
    <property type="term" value="C:cytosol"/>
    <property type="evidence" value="ECO:0007669"/>
    <property type="project" value="UniProtKB-ARBA"/>
</dbReference>
<dbReference type="AlphaFoldDB" id="A0AAV8Z036"/>
<feature type="domain" description="START" evidence="12">
    <location>
        <begin position="211"/>
        <end position="366"/>
    </location>
</feature>
<dbReference type="SUPFAM" id="SSF55961">
    <property type="entry name" value="Bet v1-like"/>
    <property type="match status" value="1"/>
</dbReference>
<evidence type="ECO:0000256" key="2">
    <source>
        <dbReference type="ARBA" id="ARBA00022448"/>
    </source>
</evidence>
<dbReference type="GO" id="GO:0006869">
    <property type="term" value="P:lipid transport"/>
    <property type="evidence" value="ECO:0007669"/>
    <property type="project" value="UniProtKB-KW"/>
</dbReference>
<accession>A0AAV8Z036</accession>
<evidence type="ECO:0000259" key="12">
    <source>
        <dbReference type="PROSITE" id="PS50848"/>
    </source>
</evidence>
<evidence type="ECO:0000256" key="11">
    <source>
        <dbReference type="ARBA" id="ARBA00079049"/>
    </source>
</evidence>
<dbReference type="Gene3D" id="3.30.530.20">
    <property type="match status" value="1"/>
</dbReference>
<evidence type="ECO:0000313" key="14">
    <source>
        <dbReference type="Proteomes" id="UP001162162"/>
    </source>
</evidence>
<evidence type="ECO:0000256" key="7">
    <source>
        <dbReference type="ARBA" id="ARBA00023121"/>
    </source>
</evidence>
<keyword evidence="7" id="KW-0446">Lipid-binding</keyword>
<keyword evidence="14" id="KW-1185">Reference proteome</keyword>
<proteinExistence type="predicted"/>
<evidence type="ECO:0000256" key="5">
    <source>
        <dbReference type="ARBA" id="ARBA00022990"/>
    </source>
</evidence>
<keyword evidence="3" id="KW-0963">Cytoplasm</keyword>
<evidence type="ECO:0000256" key="8">
    <source>
        <dbReference type="ARBA" id="ARBA00063535"/>
    </source>
</evidence>
<keyword evidence="5" id="KW-0007">Acetylation</keyword>
<comment type="caution">
    <text evidence="13">The sequence shown here is derived from an EMBL/GenBank/DDBJ whole genome shotgun (WGS) entry which is preliminary data.</text>
</comment>
<sequence length="468" mass="55028">MYPQRISQSIVSSQPNLKKIILVNKHRYYFTKYSLMIRQKFNGLKTFKDVNRKLHDMIKNGKFIELFKQCPGSKGSNNVLKVWIHHCECVFAQRLRRCQQMFCLYSKWWEEQALKECVQKMRQTLTKKGREFALGAVGISAYDWKENRISDETVKEHSKEIEYIYILKDNTVCLACDSTNKNNSPSDSNSAICKCGVSVWRRLHPSGQFEYKVYGSYHDVSAEDFLNVQIDTNYRRKWDATAVVLEVAETDPTPNSNSDIIYWEMDYVFNRRYLVDRDDKLIYILSKSTEHPGFPKYPEKYRIEDYWSCMVIKPYTEMNQPGIEFSLSYFDNPGVNIPSSVTTWVSMRAMPDFLERLRDATKKYRDYCIKEGISKACKIISEEERTKEEQLEKEKLEYCTYIKPNENAKLKALYSSIGVERETRKSEKYILNYSDPNREVDNNSDVNSTSPSAVVQPENNNFWKVAYN</sequence>
<dbReference type="InterPro" id="IPR023393">
    <property type="entry name" value="START-like_dom_sf"/>
</dbReference>
<dbReference type="Proteomes" id="UP001162162">
    <property type="component" value="Unassembled WGS sequence"/>
</dbReference>
<evidence type="ECO:0000256" key="9">
    <source>
        <dbReference type="ARBA" id="ARBA00069061"/>
    </source>
</evidence>
<evidence type="ECO:0000256" key="1">
    <source>
        <dbReference type="ARBA" id="ARBA00004496"/>
    </source>
</evidence>